<keyword evidence="3" id="KW-1185">Reference proteome</keyword>
<accession>A0ABT2ITF6</accession>
<comment type="caution">
    <text evidence="2">The sequence shown here is derived from an EMBL/GenBank/DDBJ whole genome shotgun (WGS) entry which is preliminary data.</text>
</comment>
<feature type="chain" id="PRO_5046311270" evidence="1">
    <location>
        <begin position="21"/>
        <end position="510"/>
    </location>
</feature>
<dbReference type="RefSeq" id="WP_259838513.1">
    <property type="nucleotide sequence ID" value="NZ_JAOAMU010000002.1"/>
</dbReference>
<organism evidence="2 3">
    <name type="scientific">Chryseobacterium herbae</name>
    <dbReference type="NCBI Taxonomy" id="2976476"/>
    <lineage>
        <taxon>Bacteria</taxon>
        <taxon>Pseudomonadati</taxon>
        <taxon>Bacteroidota</taxon>
        <taxon>Flavobacteriia</taxon>
        <taxon>Flavobacteriales</taxon>
        <taxon>Weeksellaceae</taxon>
        <taxon>Chryseobacterium group</taxon>
        <taxon>Chryseobacterium</taxon>
    </lineage>
</organism>
<reference evidence="2 3" key="1">
    <citation type="submission" date="2022-09" db="EMBL/GenBank/DDBJ databases">
        <title>Chryseobacterium oleae sp.nov., isolated from the inter-root soil of Pyrola calliantha H. Andr. in Tibet.</title>
        <authorList>
            <person name="Li Z."/>
        </authorList>
    </citation>
    <scope>NUCLEOTIDE SEQUENCE [LARGE SCALE GENOMIC DNA]</scope>
    <source>
        <strain evidence="3">pc1-10</strain>
    </source>
</reference>
<proteinExistence type="predicted"/>
<dbReference type="SUPFAM" id="SSF82185">
    <property type="entry name" value="Histone H3 K4-specific methyltransferase SET7/9 N-terminal domain"/>
    <property type="match status" value="1"/>
</dbReference>
<dbReference type="Gene3D" id="3.90.930.1">
    <property type="match status" value="2"/>
</dbReference>
<dbReference type="Pfam" id="PF07661">
    <property type="entry name" value="MORN_2"/>
    <property type="match status" value="2"/>
</dbReference>
<name>A0ABT2ITF6_9FLAO</name>
<feature type="signal peptide" evidence="1">
    <location>
        <begin position="1"/>
        <end position="20"/>
    </location>
</feature>
<evidence type="ECO:0000313" key="2">
    <source>
        <dbReference type="EMBL" id="MCT2562114.1"/>
    </source>
</evidence>
<sequence length="510" mass="58516">MKKIFTAAVLALIISTYIAAQEKTYFDENWEKTTQSKMEFYRETQHKGKLTLIKDFYKNGKLRMEALASDTTPGSEIYEGKVITYNPEGKILSTVTFSGGKQLGPAQTFDEKGRLLNDLVYKADGSFIGKAYGYKDPEISIFYNNISSYKNNGSFKTIIYDEDIKGIRSEINTNDKGEYEIKFYGDNGKYIGKTYTNNALEGVSVEYYYNPMKVSKIKKYRRDGRDGIVEETIIYSKNGEILQEEKKNKKDGYKTTYDETGKKIGNLTYVYDKESNSYKPQDGEDYQFNANISGFSTIEMYKNGRVVSGKYFDENGKLYSENVLEDEMIQEIRYYHPDGKLKSTLNYKDGVPYKGTFYDEGVEQQYDDGILLLSKSFREGGKIKSDKKLNAKKAGYDSTVYDEKGTVIYTYIQTLEETDRLDFTTQILQYVKGKPGNKAVVKDGVLQSGKIKYESDSGLRELERTGKWILLKIYDSEGKLVLDNKISADMQEEESFLNTIIQENDLLYEF</sequence>
<dbReference type="InterPro" id="IPR011652">
    <property type="entry name" value="MORN_2"/>
</dbReference>
<evidence type="ECO:0000256" key="1">
    <source>
        <dbReference type="SAM" id="SignalP"/>
    </source>
</evidence>
<dbReference type="EMBL" id="JAOAMU010000002">
    <property type="protein sequence ID" value="MCT2562114.1"/>
    <property type="molecule type" value="Genomic_DNA"/>
</dbReference>
<protein>
    <submittedName>
        <fullName evidence="2">Membrane-binding protein</fullName>
    </submittedName>
</protein>
<keyword evidence="1" id="KW-0732">Signal</keyword>
<evidence type="ECO:0000313" key="3">
    <source>
        <dbReference type="Proteomes" id="UP001525566"/>
    </source>
</evidence>
<dbReference type="Proteomes" id="UP001525566">
    <property type="component" value="Unassembled WGS sequence"/>
</dbReference>
<gene>
    <name evidence="2" type="ORF">N0B48_09455</name>
</gene>